<dbReference type="PANTHER" id="PTHR43798">
    <property type="entry name" value="MONOACYLGLYCEROL LIPASE"/>
    <property type="match status" value="1"/>
</dbReference>
<evidence type="ECO:0000259" key="2">
    <source>
        <dbReference type="Pfam" id="PF00561"/>
    </source>
</evidence>
<protein>
    <submittedName>
        <fullName evidence="3">Pimeloyl-ACP methyl ester carboxylesterase</fullName>
    </submittedName>
</protein>
<dbReference type="InterPro" id="IPR029058">
    <property type="entry name" value="AB_hydrolase_fold"/>
</dbReference>
<name>A0A1I6IR04_9EURY</name>
<evidence type="ECO:0000256" key="1">
    <source>
        <dbReference type="ARBA" id="ARBA00022801"/>
    </source>
</evidence>
<dbReference type="PRINTS" id="PR00412">
    <property type="entry name" value="EPOXHYDRLASE"/>
</dbReference>
<gene>
    <name evidence="3" type="ORF">SAMN04488124_3526</name>
</gene>
<dbReference type="STRING" id="555875.SAMN04488124_3526"/>
<dbReference type="GO" id="GO:0016787">
    <property type="term" value="F:hydrolase activity"/>
    <property type="evidence" value="ECO:0007669"/>
    <property type="project" value="UniProtKB-KW"/>
</dbReference>
<dbReference type="PRINTS" id="PR00111">
    <property type="entry name" value="ABHYDROLASE"/>
</dbReference>
<keyword evidence="1" id="KW-0378">Hydrolase</keyword>
<organism evidence="3 4">
    <name type="scientific">Halogeometricum limi</name>
    <dbReference type="NCBI Taxonomy" id="555875"/>
    <lineage>
        <taxon>Archaea</taxon>
        <taxon>Methanobacteriati</taxon>
        <taxon>Methanobacteriota</taxon>
        <taxon>Stenosarchaea group</taxon>
        <taxon>Halobacteria</taxon>
        <taxon>Halobacteriales</taxon>
        <taxon>Haloferacaceae</taxon>
        <taxon>Halogeometricum</taxon>
    </lineage>
</organism>
<keyword evidence="4" id="KW-1185">Reference proteome</keyword>
<evidence type="ECO:0000313" key="4">
    <source>
        <dbReference type="Proteomes" id="UP000243250"/>
    </source>
</evidence>
<dbReference type="OrthoDB" id="9890at2157"/>
<dbReference type="InterPro" id="IPR050266">
    <property type="entry name" value="AB_hydrolase_sf"/>
</dbReference>
<feature type="domain" description="AB hydrolase-1" evidence="2">
    <location>
        <begin position="30"/>
        <end position="266"/>
    </location>
</feature>
<evidence type="ECO:0000313" key="3">
    <source>
        <dbReference type="EMBL" id="SFR69059.1"/>
    </source>
</evidence>
<dbReference type="Gene3D" id="3.40.50.1820">
    <property type="entry name" value="alpha/beta hydrolase"/>
    <property type="match status" value="1"/>
</dbReference>
<dbReference type="SUPFAM" id="SSF53474">
    <property type="entry name" value="alpha/beta-Hydrolases"/>
    <property type="match status" value="1"/>
</dbReference>
<dbReference type="PANTHER" id="PTHR43798:SF31">
    <property type="entry name" value="AB HYDROLASE SUPERFAMILY PROTEIN YCLE"/>
    <property type="match status" value="1"/>
</dbReference>
<dbReference type="InterPro" id="IPR000639">
    <property type="entry name" value="Epox_hydrolase-like"/>
</dbReference>
<dbReference type="Pfam" id="PF00561">
    <property type="entry name" value="Abhydrolase_1"/>
    <property type="match status" value="1"/>
</dbReference>
<dbReference type="AlphaFoldDB" id="A0A1I6IR04"/>
<accession>A0A1I6IR04</accession>
<dbReference type="InterPro" id="IPR000073">
    <property type="entry name" value="AB_hydrolase_1"/>
</dbReference>
<dbReference type="RefSeq" id="WP_089883377.1">
    <property type="nucleotide sequence ID" value="NZ_FOYS01000007.1"/>
</dbReference>
<proteinExistence type="predicted"/>
<sequence>MQVPHGATRRETTLDELGLSFLVAGDEGDPPVVLVHGGGLDSAELSWTELIPALSNDYRVYALDLPGYGDSDPPERVPTTDYYVRVLERFLDAESIAHPALVGVSLGGAVCLGYALGHPDDVSALVPIDSYGLGGSVPGGPLGALFVRLPYVSEWSWRATARSRTVAYFAVRAIVAYGNVRAGVVDQVYAAAKENDGSAWRAFQRAEVGFWSLRTNYVDRLPDLSVPTMFVHGEDDRLVPPAWSVRAGSLVPDAEVRILPDCGHWPPRERPDRVNSLVRLFFQSNIPVDI</sequence>
<dbReference type="EMBL" id="FOYS01000007">
    <property type="protein sequence ID" value="SFR69059.1"/>
    <property type="molecule type" value="Genomic_DNA"/>
</dbReference>
<dbReference type="GO" id="GO:0016020">
    <property type="term" value="C:membrane"/>
    <property type="evidence" value="ECO:0007669"/>
    <property type="project" value="TreeGrafter"/>
</dbReference>
<dbReference type="Proteomes" id="UP000243250">
    <property type="component" value="Unassembled WGS sequence"/>
</dbReference>
<reference evidence="4" key="1">
    <citation type="submission" date="2016-10" db="EMBL/GenBank/DDBJ databases">
        <authorList>
            <person name="Varghese N."/>
            <person name="Submissions S."/>
        </authorList>
    </citation>
    <scope>NUCLEOTIDE SEQUENCE [LARGE SCALE GENOMIC DNA]</scope>
    <source>
        <strain evidence="4">CGMCC 1.8711</strain>
    </source>
</reference>